<organism evidence="4 5">
    <name type="scientific">Advenella faeciporci</name>
    <dbReference type="NCBI Taxonomy" id="797535"/>
    <lineage>
        <taxon>Bacteria</taxon>
        <taxon>Pseudomonadati</taxon>
        <taxon>Pseudomonadota</taxon>
        <taxon>Betaproteobacteria</taxon>
        <taxon>Burkholderiales</taxon>
        <taxon>Alcaligenaceae</taxon>
    </lineage>
</organism>
<proteinExistence type="inferred from homology"/>
<dbReference type="AlphaFoldDB" id="A0A918JNZ6"/>
<keyword evidence="1" id="KW-0963">Cytoplasm</keyword>
<feature type="domain" description="SCP2" evidence="3">
    <location>
        <begin position="16"/>
        <end position="113"/>
    </location>
</feature>
<dbReference type="PANTHER" id="PTHR38693">
    <property type="entry name" value="UBIQUINONE BIOSYNTHESIS PROTEIN UBIJ"/>
    <property type="match status" value="1"/>
</dbReference>
<feature type="coiled-coil region" evidence="2">
    <location>
        <begin position="175"/>
        <end position="202"/>
    </location>
</feature>
<dbReference type="Proteomes" id="UP000608345">
    <property type="component" value="Unassembled WGS sequence"/>
</dbReference>
<comment type="pathway">
    <text evidence="1">Cofactor biosynthesis; ubiquinone biosynthesis.</text>
</comment>
<dbReference type="InterPro" id="IPR003033">
    <property type="entry name" value="SCP2_sterol-bd_dom"/>
</dbReference>
<comment type="caution">
    <text evidence="4">The sequence shown here is derived from an EMBL/GenBank/DDBJ whole genome shotgun (WGS) entry which is preliminary data.</text>
</comment>
<accession>A0A918JNZ6</accession>
<evidence type="ECO:0000256" key="2">
    <source>
        <dbReference type="SAM" id="Coils"/>
    </source>
</evidence>
<evidence type="ECO:0000259" key="3">
    <source>
        <dbReference type="Pfam" id="PF02036"/>
    </source>
</evidence>
<gene>
    <name evidence="1" type="primary">ubiJ</name>
    <name evidence="4" type="ORF">GCM10011450_16450</name>
</gene>
<comment type="function">
    <text evidence="1">Required for ubiquinone (coenzyme Q) biosynthesis. Binds hydrophobic ubiquinone biosynthetic intermediates via its SCP2 domain and is essential for the stability of the Ubi complex. May constitute a docking platform where Ubi enzymes assemble and access their SCP2-bound polyprenyl substrates.</text>
</comment>
<dbReference type="GO" id="GO:0005737">
    <property type="term" value="C:cytoplasm"/>
    <property type="evidence" value="ECO:0007669"/>
    <property type="project" value="UniProtKB-SubCell"/>
</dbReference>
<dbReference type="GO" id="GO:0006744">
    <property type="term" value="P:ubiquinone biosynthetic process"/>
    <property type="evidence" value="ECO:0007669"/>
    <property type="project" value="UniProtKB-UniRule"/>
</dbReference>
<keyword evidence="5" id="KW-1185">Reference proteome</keyword>
<protein>
    <recommendedName>
        <fullName evidence="1">Ubiquinone biosynthesis accessory factor UbiJ</fullName>
    </recommendedName>
</protein>
<evidence type="ECO:0000313" key="4">
    <source>
        <dbReference type="EMBL" id="GGW87228.1"/>
    </source>
</evidence>
<comment type="subcellular location">
    <subcellularLocation>
        <location evidence="1">Cytoplasm</location>
    </subcellularLocation>
</comment>
<comment type="similarity">
    <text evidence="1">Belongs to the UbiJ family.</text>
</comment>
<dbReference type="PANTHER" id="PTHR38693:SF1">
    <property type="entry name" value="UBIQUINONE BIOSYNTHESIS ACCESSORY FACTOR UBIJ"/>
    <property type="match status" value="1"/>
</dbReference>
<dbReference type="InterPro" id="IPR038989">
    <property type="entry name" value="UbiJ"/>
</dbReference>
<dbReference type="HAMAP" id="MF_02215">
    <property type="entry name" value="UbiJ"/>
    <property type="match status" value="1"/>
</dbReference>
<dbReference type="EMBL" id="BMYS01000010">
    <property type="protein sequence ID" value="GGW87228.1"/>
    <property type="molecule type" value="Genomic_DNA"/>
</dbReference>
<keyword evidence="1" id="KW-0831">Ubiquinone biosynthesis</keyword>
<reference evidence="4" key="1">
    <citation type="journal article" date="2014" name="Int. J. Syst. Evol. Microbiol.">
        <title>Complete genome sequence of Corynebacterium casei LMG S-19264T (=DSM 44701T), isolated from a smear-ripened cheese.</title>
        <authorList>
            <consortium name="US DOE Joint Genome Institute (JGI-PGF)"/>
            <person name="Walter F."/>
            <person name="Albersmeier A."/>
            <person name="Kalinowski J."/>
            <person name="Ruckert C."/>
        </authorList>
    </citation>
    <scope>NUCLEOTIDE SEQUENCE</scope>
    <source>
        <strain evidence="4">KCTC 23732</strain>
    </source>
</reference>
<sequence length="209" mass="23649">MFPSFLHPNQVSVNLLNALLNREPWAKDKVAAHAGKTVRINIARFSFLYTLHYDGSLSVADAAVVPNVSLSLPEDKFSELPDAIRNRDNPQLLSSLLHLEGDAGLAQLVSDLARDLRWDIEHDLTRMVGPILAKRLLKGFGFIRENAQELARRGTENMSEYFSEEARLILSRSAFESLQEKVKETNQQLDDLQQRIRALQNKRSDRGIS</sequence>
<evidence type="ECO:0000256" key="1">
    <source>
        <dbReference type="HAMAP-Rule" id="MF_02215"/>
    </source>
</evidence>
<dbReference type="Pfam" id="PF02036">
    <property type="entry name" value="SCP2"/>
    <property type="match status" value="1"/>
</dbReference>
<reference evidence="4" key="2">
    <citation type="submission" date="2020-09" db="EMBL/GenBank/DDBJ databases">
        <authorList>
            <person name="Sun Q."/>
            <person name="Kim S."/>
        </authorList>
    </citation>
    <scope>NUCLEOTIDE SEQUENCE</scope>
    <source>
        <strain evidence="4">KCTC 23732</strain>
    </source>
</reference>
<dbReference type="RefSeq" id="WP_189385013.1">
    <property type="nucleotide sequence ID" value="NZ_BAABFY010000014.1"/>
</dbReference>
<name>A0A918JNZ6_9BURK</name>
<evidence type="ECO:0000313" key="5">
    <source>
        <dbReference type="Proteomes" id="UP000608345"/>
    </source>
</evidence>
<keyword evidence="2" id="KW-0175">Coiled coil</keyword>